<dbReference type="PATRIC" id="fig|1261127.3.peg.2033"/>
<dbReference type="InterPro" id="IPR022266">
    <property type="entry name" value="DtrJ-like"/>
</dbReference>
<organism evidence="2 3">
    <name type="scientific">Citrobacter amalonaticus Y19</name>
    <dbReference type="NCBI Taxonomy" id="1261127"/>
    <lineage>
        <taxon>Bacteria</taxon>
        <taxon>Pseudomonadati</taxon>
        <taxon>Pseudomonadota</taxon>
        <taxon>Gammaproteobacteria</taxon>
        <taxon>Enterobacterales</taxon>
        <taxon>Enterobacteriaceae</taxon>
        <taxon>Citrobacter</taxon>
    </lineage>
</organism>
<dbReference type="Pfam" id="PF14348">
    <property type="entry name" value="DtrJ-like"/>
    <property type="match status" value="1"/>
</dbReference>
<dbReference type="RefSeq" id="WP_046481296.1">
    <property type="nucleotide sequence ID" value="NZ_CP011132.1"/>
</dbReference>
<keyword evidence="1" id="KW-0472">Membrane</keyword>
<evidence type="ECO:0008006" key="4">
    <source>
        <dbReference type="Google" id="ProtNLM"/>
    </source>
</evidence>
<dbReference type="KEGG" id="cama:F384_09760"/>
<dbReference type="AlphaFoldDB" id="A0A0F6TUT3"/>
<feature type="transmembrane region" description="Helical" evidence="1">
    <location>
        <begin position="209"/>
        <end position="229"/>
    </location>
</feature>
<feature type="transmembrane region" description="Helical" evidence="1">
    <location>
        <begin position="186"/>
        <end position="203"/>
    </location>
</feature>
<accession>A0A0F6TUT3</accession>
<feature type="transmembrane region" description="Helical" evidence="1">
    <location>
        <begin position="29"/>
        <end position="50"/>
    </location>
</feature>
<feature type="transmembrane region" description="Helical" evidence="1">
    <location>
        <begin position="140"/>
        <end position="159"/>
    </location>
</feature>
<name>A0A0F6TUT3_CITAM</name>
<evidence type="ECO:0000313" key="2">
    <source>
        <dbReference type="EMBL" id="AKE58917.1"/>
    </source>
</evidence>
<protein>
    <recommendedName>
        <fullName evidence="4">Conjugal transfer protein</fullName>
    </recommendedName>
</protein>
<proteinExistence type="predicted"/>
<dbReference type="OrthoDB" id="8443503at2"/>
<sequence>MSDAPVQNNNPPKKGLISTPLSWLGKASATLIGSLFFSLAVEWLGIAFIWPEQGAEHSHLMMNEELSWFAENVTHSLLMTDPAGKLEIILHQTWQWVFIDTGFIPWLEKLRNRPDNAWIYWIDTYIQASVWITLTFVLRVFILLLTAPLFILAVLVGIVDGLVRRDIRRFGCGYESGFIYHHAKRSVMPVFFLAWVVYLSLPFSVNPCFILLPAASFCGLMVSIMFGLFKKYM</sequence>
<reference evidence="2 3" key="1">
    <citation type="journal article" date="2013" name="Appl. Microbiol. Biotechnol.">
        <title>Glycerol assimilation and production of 1,3-propanediol by Citrobacter amalonaticus Y19.</title>
        <authorList>
            <person name="Ainala S.K."/>
            <person name="Ashok S."/>
            <person name="Ko Y."/>
            <person name="Park S."/>
        </authorList>
    </citation>
    <scope>NUCLEOTIDE SEQUENCE [LARGE SCALE GENOMIC DNA]</scope>
    <source>
        <strain evidence="2 3">Y19</strain>
    </source>
</reference>
<gene>
    <name evidence="2" type="ORF">F384_09760</name>
</gene>
<dbReference type="EMBL" id="CP011132">
    <property type="protein sequence ID" value="AKE58917.1"/>
    <property type="molecule type" value="Genomic_DNA"/>
</dbReference>
<dbReference type="NCBIfam" id="TIGR03747">
    <property type="entry name" value="conj_TIGR03747"/>
    <property type="match status" value="1"/>
</dbReference>
<dbReference type="HOGENOM" id="CLU_100588_1_0_6"/>
<keyword evidence="1" id="KW-0812">Transmembrane</keyword>
<evidence type="ECO:0000313" key="3">
    <source>
        <dbReference type="Proteomes" id="UP000034085"/>
    </source>
</evidence>
<dbReference type="Proteomes" id="UP000034085">
    <property type="component" value="Chromosome"/>
</dbReference>
<keyword evidence="1" id="KW-1133">Transmembrane helix</keyword>
<feature type="transmembrane region" description="Helical" evidence="1">
    <location>
        <begin position="117"/>
        <end position="134"/>
    </location>
</feature>
<evidence type="ECO:0000256" key="1">
    <source>
        <dbReference type="SAM" id="Phobius"/>
    </source>
</evidence>